<feature type="transmembrane region" description="Helical" evidence="2">
    <location>
        <begin position="177"/>
        <end position="194"/>
    </location>
</feature>
<feature type="transmembrane region" description="Helical" evidence="2">
    <location>
        <begin position="238"/>
        <end position="260"/>
    </location>
</feature>
<accession>Q10ZS0</accession>
<dbReference type="InterPro" id="IPR037185">
    <property type="entry name" value="EmrE-like"/>
</dbReference>
<feature type="transmembrane region" description="Helical" evidence="2">
    <location>
        <begin position="16"/>
        <end position="38"/>
    </location>
</feature>
<dbReference type="EMBL" id="CP000393">
    <property type="protein sequence ID" value="ABG52254.1"/>
    <property type="molecule type" value="Genomic_DNA"/>
</dbReference>
<evidence type="ECO:0000259" key="3">
    <source>
        <dbReference type="Pfam" id="PF00892"/>
    </source>
</evidence>
<proteinExistence type="inferred from homology"/>
<feature type="domain" description="EamA" evidence="3">
    <location>
        <begin position="177"/>
        <end position="310"/>
    </location>
</feature>
<feature type="transmembrane region" description="Helical" evidence="2">
    <location>
        <begin position="50"/>
        <end position="68"/>
    </location>
</feature>
<name>Q10ZS0_TRIEI</name>
<sequence>MNNKLQDINYLSSKKTVIFGFSLLLIAITAISFGPIFVKLSITEIGAKATVFNRFWIATVIFGLWNFIDTISQKSSAHTSSDDNHVYTYKVIGLLLLMGSLFAGIHLLWAWSLSQTSVANSITILHGLRPLLTVLGGWLFFKKFFDLKFLTGMIIAIAGAILIGFNDFSDSMIKLEGDLLSVISAVLSALELLIMEHLLTKFTTKILMFWCCLVATLVTVIILIVTDNHFFPISLKGWLAVIALALCSQVIGQGLITYSLNYLSSGLVAIIMLIDPVLSTILAWSILSEQLSIANSIFCSIVLFGIYLSLSSQYALKKELVS</sequence>
<dbReference type="RefSeq" id="WP_011612602.1">
    <property type="nucleotide sequence ID" value="NC_008312.1"/>
</dbReference>
<dbReference type="STRING" id="203124.Tery_3122"/>
<feature type="transmembrane region" description="Helical" evidence="2">
    <location>
        <begin position="267"/>
        <end position="287"/>
    </location>
</feature>
<dbReference type="eggNOG" id="COG0697">
    <property type="taxonomic scope" value="Bacteria"/>
</dbReference>
<dbReference type="OrthoDB" id="528577at2"/>
<dbReference type="KEGG" id="ter:Tery_3122"/>
<gene>
    <name evidence="4" type="ordered locus">Tery_3122</name>
</gene>
<reference evidence="4" key="1">
    <citation type="submission" date="2006-06" db="EMBL/GenBank/DDBJ databases">
        <title>Complete sequence of Trichodesmium erythraeum IMS101.</title>
        <authorList>
            <consortium name="US DOE Joint Genome Institute"/>
            <person name="Copeland A."/>
            <person name="Lucas S."/>
            <person name="Lapidus A."/>
            <person name="Barry K."/>
            <person name="Detter J.C."/>
            <person name="Glavina del Rio T."/>
            <person name="Hammon N."/>
            <person name="Israni S."/>
            <person name="Dalin E."/>
            <person name="Tice H."/>
            <person name="Pitluck S."/>
            <person name="Kiss H."/>
            <person name="Munk A.C."/>
            <person name="Brettin T."/>
            <person name="Bruce D."/>
            <person name="Han C."/>
            <person name="Tapia R."/>
            <person name="Gilna P."/>
            <person name="Schmutz J."/>
            <person name="Larimer F."/>
            <person name="Land M."/>
            <person name="Hauser L."/>
            <person name="Kyrpides N."/>
            <person name="Kim E."/>
            <person name="Richardson P."/>
        </authorList>
    </citation>
    <scope>NUCLEOTIDE SEQUENCE [LARGE SCALE GENOMIC DNA]</scope>
    <source>
        <strain evidence="4">IMS101</strain>
    </source>
</reference>
<keyword evidence="2" id="KW-0472">Membrane</keyword>
<dbReference type="HOGENOM" id="CLU_033863_0_1_3"/>
<dbReference type="GO" id="GO:0016020">
    <property type="term" value="C:membrane"/>
    <property type="evidence" value="ECO:0007669"/>
    <property type="project" value="InterPro"/>
</dbReference>
<dbReference type="PANTHER" id="PTHR22911:SF76">
    <property type="entry name" value="EAMA DOMAIN-CONTAINING PROTEIN"/>
    <property type="match status" value="1"/>
</dbReference>
<feature type="transmembrane region" description="Helical" evidence="2">
    <location>
        <begin position="293"/>
        <end position="310"/>
    </location>
</feature>
<dbReference type="PANTHER" id="PTHR22911">
    <property type="entry name" value="ACYL-MALONYL CONDENSING ENZYME-RELATED"/>
    <property type="match status" value="1"/>
</dbReference>
<feature type="transmembrane region" description="Helical" evidence="2">
    <location>
        <begin position="206"/>
        <end position="226"/>
    </location>
</feature>
<organism evidence="4">
    <name type="scientific">Trichodesmium erythraeum (strain IMS101)</name>
    <dbReference type="NCBI Taxonomy" id="203124"/>
    <lineage>
        <taxon>Bacteria</taxon>
        <taxon>Bacillati</taxon>
        <taxon>Cyanobacteriota</taxon>
        <taxon>Cyanophyceae</taxon>
        <taxon>Oscillatoriophycideae</taxon>
        <taxon>Oscillatoriales</taxon>
        <taxon>Microcoleaceae</taxon>
        <taxon>Trichodesmium</taxon>
    </lineage>
</organism>
<evidence type="ECO:0000256" key="2">
    <source>
        <dbReference type="SAM" id="Phobius"/>
    </source>
</evidence>
<keyword evidence="2" id="KW-0812">Transmembrane</keyword>
<evidence type="ECO:0000313" key="4">
    <source>
        <dbReference type="EMBL" id="ABG52254.1"/>
    </source>
</evidence>
<feature type="transmembrane region" description="Helical" evidence="2">
    <location>
        <begin position="147"/>
        <end position="165"/>
    </location>
</feature>
<dbReference type="SUPFAM" id="SSF103481">
    <property type="entry name" value="Multidrug resistance efflux transporter EmrE"/>
    <property type="match status" value="2"/>
</dbReference>
<feature type="transmembrane region" description="Helical" evidence="2">
    <location>
        <begin position="118"/>
        <end position="140"/>
    </location>
</feature>
<dbReference type="AlphaFoldDB" id="Q10ZS0"/>
<comment type="similarity">
    <text evidence="1">Belongs to the EamA transporter family.</text>
</comment>
<dbReference type="Pfam" id="PF00892">
    <property type="entry name" value="EamA"/>
    <property type="match status" value="2"/>
</dbReference>
<dbReference type="InterPro" id="IPR000620">
    <property type="entry name" value="EamA_dom"/>
</dbReference>
<keyword evidence="2" id="KW-1133">Transmembrane helix</keyword>
<feature type="transmembrane region" description="Helical" evidence="2">
    <location>
        <begin position="89"/>
        <end position="112"/>
    </location>
</feature>
<evidence type="ECO:0000256" key="1">
    <source>
        <dbReference type="ARBA" id="ARBA00007362"/>
    </source>
</evidence>
<feature type="domain" description="EamA" evidence="3">
    <location>
        <begin position="19"/>
        <end position="164"/>
    </location>
</feature>
<protein>
    <recommendedName>
        <fullName evidence="3">EamA domain-containing protein</fullName>
    </recommendedName>
</protein>